<keyword evidence="8" id="KW-1185">Reference proteome</keyword>
<dbReference type="EMBL" id="VYZN01000007">
    <property type="protein sequence ID" value="KAE9543711.1"/>
    <property type="molecule type" value="Genomic_DNA"/>
</dbReference>
<feature type="domain" description="THAP-type" evidence="6">
    <location>
        <begin position="1"/>
        <end position="83"/>
    </location>
</feature>
<keyword evidence="4 5" id="KW-0238">DNA-binding</keyword>
<reference evidence="7 8" key="1">
    <citation type="submission" date="2019-08" db="EMBL/GenBank/DDBJ databases">
        <title>The genome of the soybean aphid Biotype 1, its phylome, world population structure and adaptation to the North American continent.</title>
        <authorList>
            <person name="Giordano R."/>
            <person name="Donthu R.K."/>
            <person name="Hernandez A.G."/>
            <person name="Wright C.L."/>
            <person name="Zimin A.V."/>
        </authorList>
    </citation>
    <scope>NUCLEOTIDE SEQUENCE [LARGE SCALE GENOMIC DNA]</scope>
    <source>
        <tissue evidence="7">Whole aphids</tissue>
    </source>
</reference>
<evidence type="ECO:0000256" key="5">
    <source>
        <dbReference type="PROSITE-ProRule" id="PRU00309"/>
    </source>
</evidence>
<gene>
    <name evidence="7" type="ORF">AGLY_002107</name>
</gene>
<dbReference type="Proteomes" id="UP000475862">
    <property type="component" value="Unassembled WGS sequence"/>
</dbReference>
<dbReference type="InterPro" id="IPR048365">
    <property type="entry name" value="TNP-like_RNaseH_N"/>
</dbReference>
<comment type="caution">
    <text evidence="7">The sequence shown here is derived from an EMBL/GenBank/DDBJ whole genome shotgun (WGS) entry which is preliminary data.</text>
</comment>
<keyword evidence="1" id="KW-0479">Metal-binding</keyword>
<dbReference type="InterPro" id="IPR006612">
    <property type="entry name" value="THAP_Znf"/>
</dbReference>
<proteinExistence type="predicted"/>
<organism evidence="7 8">
    <name type="scientific">Aphis glycines</name>
    <name type="common">Soybean aphid</name>
    <dbReference type="NCBI Taxonomy" id="307491"/>
    <lineage>
        <taxon>Eukaryota</taxon>
        <taxon>Metazoa</taxon>
        <taxon>Ecdysozoa</taxon>
        <taxon>Arthropoda</taxon>
        <taxon>Hexapoda</taxon>
        <taxon>Insecta</taxon>
        <taxon>Pterygota</taxon>
        <taxon>Neoptera</taxon>
        <taxon>Paraneoptera</taxon>
        <taxon>Hemiptera</taxon>
        <taxon>Sternorrhyncha</taxon>
        <taxon>Aphidomorpha</taxon>
        <taxon>Aphidoidea</taxon>
        <taxon>Aphididae</taxon>
        <taxon>Aphidini</taxon>
        <taxon>Aphis</taxon>
        <taxon>Aphis</taxon>
    </lineage>
</organism>
<keyword evidence="2 5" id="KW-0863">Zinc-finger</keyword>
<accession>A0A6G0U3L5</accession>
<dbReference type="AlphaFoldDB" id="A0A6G0U3L5"/>
<dbReference type="Pfam" id="PF05485">
    <property type="entry name" value="THAP"/>
    <property type="match status" value="1"/>
</dbReference>
<evidence type="ECO:0000256" key="3">
    <source>
        <dbReference type="ARBA" id="ARBA00022833"/>
    </source>
</evidence>
<evidence type="ECO:0000313" key="8">
    <source>
        <dbReference type="Proteomes" id="UP000475862"/>
    </source>
</evidence>
<dbReference type="Pfam" id="PF21787">
    <property type="entry name" value="TNP-like_RNaseH_N"/>
    <property type="match status" value="1"/>
</dbReference>
<feature type="non-terminal residue" evidence="7">
    <location>
        <position position="969"/>
    </location>
</feature>
<evidence type="ECO:0000259" key="6">
    <source>
        <dbReference type="PROSITE" id="PS50950"/>
    </source>
</evidence>
<dbReference type="GO" id="GO:0008270">
    <property type="term" value="F:zinc ion binding"/>
    <property type="evidence" value="ECO:0007669"/>
    <property type="project" value="UniProtKB-KW"/>
</dbReference>
<evidence type="ECO:0000256" key="1">
    <source>
        <dbReference type="ARBA" id="ARBA00022723"/>
    </source>
</evidence>
<sequence>MTGHRCIVPGCKSDPARLKQWKKAIPRKDFVIKTRQAVCELHFHEEDIIRTKVMTYINGKVVVEVQAPYKIPRLKEKAVPSIFPNYPKYLSKPMKHRRPPLLRINPDNIKKKKNLLVKKTQFIYKIIPKYCHFLIQENIYNLVIPKGWSRHVIEEHLIMYSFYSIKEEKHSTEIPTSFIFKRVCVGVNLIIKCYIMDKEIDANKFGMEKIYSIVELEELLKTFDSSNICKGFKVDGDIESQKTFIDLAGTRRHFMCQHILESSKKCEHCTRAERSLNRQKLRLKISNTPSRIKLLVSHRYQNQLQRLQLTSIILEERLITNAVPNNQRIALLQILSASKVKNKIGCRYSEDWLLLCLLFHMRSPCGYNFIRNHDIMPLPCVRIIRKYLSLIDTKCGFDENFLQLFSLHLSQTDKFKRHGIIVFDEMATCESVAVNSGNLTYTGLVDFGDEGDKGKSFSDKANHGLADSYAQPIRVFASNGPTKGIVLAQLMIKATTVLEKAGAFIHGVVCDAAAPNKKFWSEMGVNGKLNEVKNWFEYPTNANRKIFVFADTPHLFKNIKNWLYNNKELQVHQDEPLIKWDHFVKMYDLDKRNPGNLKVCPKLSISHLVLNSSSKMIILWQKVLSFIASTVLLYKIPQLLKIFLNNGMSPNSHKYKVLESTLKWLDEWEQRVLDKKIKVDHFLTKNTAEGLRVTLTSTLQICNYLQKYNMAYILTGKINQDPLEAGGANDHPVTPTFLQLYKLMSVYSILKPPRSGNCSVENNNPSQNLITLDSIKQIYNSRDKNKSSLHIIRDRLDFAIEQEDWSLHDAMEVSDHDYCLSPVIDCIVYYVTGYMCKQIICFFKCATCQAAIKQPHILNFVESVTLLTNLTSRGGLIHPNFFFFNFVCKIKQLFTKYCLMADVFELILTELLEDNILYFPCFQHSEEIIAFAIRYYINMRMRQFSQKCNAETKKENMIKKKYILVMLKF</sequence>
<evidence type="ECO:0000256" key="2">
    <source>
        <dbReference type="ARBA" id="ARBA00022771"/>
    </source>
</evidence>
<dbReference type="SUPFAM" id="SSF57716">
    <property type="entry name" value="Glucocorticoid receptor-like (DNA-binding domain)"/>
    <property type="match status" value="1"/>
</dbReference>
<dbReference type="PROSITE" id="PS50950">
    <property type="entry name" value="ZF_THAP"/>
    <property type="match status" value="1"/>
</dbReference>
<evidence type="ECO:0000313" key="7">
    <source>
        <dbReference type="EMBL" id="KAE9543711.1"/>
    </source>
</evidence>
<name>A0A6G0U3L5_APHGL</name>
<dbReference type="OrthoDB" id="6605096at2759"/>
<protein>
    <recommendedName>
        <fullName evidence="6">THAP-type domain-containing protein</fullName>
    </recommendedName>
</protein>
<evidence type="ECO:0000256" key="4">
    <source>
        <dbReference type="ARBA" id="ARBA00023125"/>
    </source>
</evidence>
<keyword evidence="3" id="KW-0862">Zinc</keyword>
<dbReference type="GO" id="GO:0003677">
    <property type="term" value="F:DNA binding"/>
    <property type="evidence" value="ECO:0007669"/>
    <property type="project" value="UniProtKB-UniRule"/>
</dbReference>